<dbReference type="OrthoDB" id="2690091at2759"/>
<organism evidence="2 3">
    <name type="scientific">Suillus discolor</name>
    <dbReference type="NCBI Taxonomy" id="1912936"/>
    <lineage>
        <taxon>Eukaryota</taxon>
        <taxon>Fungi</taxon>
        <taxon>Dikarya</taxon>
        <taxon>Basidiomycota</taxon>
        <taxon>Agaricomycotina</taxon>
        <taxon>Agaricomycetes</taxon>
        <taxon>Agaricomycetidae</taxon>
        <taxon>Boletales</taxon>
        <taxon>Suillineae</taxon>
        <taxon>Suillaceae</taxon>
        <taxon>Suillus</taxon>
    </lineage>
</organism>
<feature type="transmembrane region" description="Helical" evidence="1">
    <location>
        <begin position="34"/>
        <end position="54"/>
    </location>
</feature>
<evidence type="ECO:0000313" key="2">
    <source>
        <dbReference type="EMBL" id="KAG2110261.1"/>
    </source>
</evidence>
<sequence>MTSPTMFFFCCYWTIGFPTGLAGYMFLMLSVDIPLYYTILGHVIASMAPTTSIGSL</sequence>
<keyword evidence="1" id="KW-1133">Transmembrane helix</keyword>
<comment type="caution">
    <text evidence="2">The sequence shown here is derived from an EMBL/GenBank/DDBJ whole genome shotgun (WGS) entry which is preliminary data.</text>
</comment>
<name>A0A9P7F834_9AGAM</name>
<proteinExistence type="predicted"/>
<dbReference type="RefSeq" id="XP_041293939.1">
    <property type="nucleotide sequence ID" value="XM_041437001.1"/>
</dbReference>
<dbReference type="EMBL" id="JABBWM010000021">
    <property type="protein sequence ID" value="KAG2110261.1"/>
    <property type="molecule type" value="Genomic_DNA"/>
</dbReference>
<keyword evidence="1" id="KW-0812">Transmembrane</keyword>
<reference evidence="2" key="1">
    <citation type="journal article" date="2020" name="New Phytol.">
        <title>Comparative genomics reveals dynamic genome evolution in host specialist ectomycorrhizal fungi.</title>
        <authorList>
            <person name="Lofgren L.A."/>
            <person name="Nguyen N.H."/>
            <person name="Vilgalys R."/>
            <person name="Ruytinx J."/>
            <person name="Liao H.L."/>
            <person name="Branco S."/>
            <person name="Kuo A."/>
            <person name="LaButti K."/>
            <person name="Lipzen A."/>
            <person name="Andreopoulos W."/>
            <person name="Pangilinan J."/>
            <person name="Riley R."/>
            <person name="Hundley H."/>
            <person name="Na H."/>
            <person name="Barry K."/>
            <person name="Grigoriev I.V."/>
            <person name="Stajich J.E."/>
            <person name="Kennedy P.G."/>
        </authorList>
    </citation>
    <scope>NUCLEOTIDE SEQUENCE</scope>
    <source>
        <strain evidence="2">FC423</strain>
    </source>
</reference>
<gene>
    <name evidence="2" type="ORF">F5147DRAFT_689813</name>
</gene>
<accession>A0A9P7F834</accession>
<keyword evidence="1" id="KW-0472">Membrane</keyword>
<dbReference type="GeneID" id="64699260"/>
<evidence type="ECO:0000256" key="1">
    <source>
        <dbReference type="SAM" id="Phobius"/>
    </source>
</evidence>
<protein>
    <submittedName>
        <fullName evidence="2">Uncharacterized protein</fullName>
    </submittedName>
</protein>
<dbReference type="AlphaFoldDB" id="A0A9P7F834"/>
<evidence type="ECO:0000313" key="3">
    <source>
        <dbReference type="Proteomes" id="UP000823399"/>
    </source>
</evidence>
<feature type="transmembrane region" description="Helical" evidence="1">
    <location>
        <begin position="6"/>
        <end position="27"/>
    </location>
</feature>
<dbReference type="Proteomes" id="UP000823399">
    <property type="component" value="Unassembled WGS sequence"/>
</dbReference>
<keyword evidence="3" id="KW-1185">Reference proteome</keyword>